<proteinExistence type="predicted"/>
<organism evidence="2 3">
    <name type="scientific">Zalerion maritima</name>
    <dbReference type="NCBI Taxonomy" id="339359"/>
    <lineage>
        <taxon>Eukaryota</taxon>
        <taxon>Fungi</taxon>
        <taxon>Dikarya</taxon>
        <taxon>Ascomycota</taxon>
        <taxon>Pezizomycotina</taxon>
        <taxon>Sordariomycetes</taxon>
        <taxon>Lulworthiomycetidae</taxon>
        <taxon>Lulworthiales</taxon>
        <taxon>Lulworthiaceae</taxon>
        <taxon>Zalerion</taxon>
    </lineage>
</organism>
<comment type="caution">
    <text evidence="2">The sequence shown here is derived from an EMBL/GenBank/DDBJ whole genome shotgun (WGS) entry which is preliminary data.</text>
</comment>
<name>A0AAD5WX63_9PEZI</name>
<dbReference type="AlphaFoldDB" id="A0AAD5WX63"/>
<accession>A0AAD5WX63</accession>
<reference evidence="2" key="1">
    <citation type="submission" date="2022-07" db="EMBL/GenBank/DDBJ databases">
        <title>Draft genome sequence of Zalerion maritima ATCC 34329, a (micro)plastics degrading marine fungus.</title>
        <authorList>
            <person name="Paco A."/>
            <person name="Goncalves M.F.M."/>
            <person name="Rocha-Santos T.A.P."/>
            <person name="Alves A."/>
        </authorList>
    </citation>
    <scope>NUCLEOTIDE SEQUENCE</scope>
    <source>
        <strain evidence="2">ATCC 34329</strain>
    </source>
</reference>
<dbReference type="EMBL" id="JAKWBI020000019">
    <property type="protein sequence ID" value="KAJ2906090.1"/>
    <property type="molecule type" value="Genomic_DNA"/>
</dbReference>
<evidence type="ECO:0000313" key="2">
    <source>
        <dbReference type="EMBL" id="KAJ2906090.1"/>
    </source>
</evidence>
<sequence>MVLFKSILAFFAVGLTLGSEFPSNETYSQNLLRESMAWMDMFYDADAGYLYDLDSNALVHGTRHSAWYAAGLLARNKHDDVEQALKITRNVISGQFKDPEKQWYGDYQIYPEEPTVGTDHYPAVMYNSWDPNWRGFIGTTFVLMMEEFPDLIPNDDQSLIIESLYNTSVGDSYRVGGVDGDNLYPAYSNPSIMRAFVSGWTGRKIGDANMTLAAETYASEVIELFERDNTLSEFNSGTYAGVSLYALTLWAKYMPEDSVMRQKGASMIKYTWETLSSLYNANIRNVAGPWDRSYGYDMTRYLSILALQIWTIIGKDKSPMNAKPYAMGHKGDFAIGPLVAILAPFHNSLLEKTSVPSTLLQFPGEHNVETTAFSPPFDTYPRNITAYLSANLTLGAETFSEDAIGGPATSANSFNPAVAQWLRPDGTVGWATYHPQVKSLVAIAGQGFLSLTYPDWQGGDKDNVGAFVILIGTNSPTGTRDITGWDGVEGVAVTITGNINMQPTISFNGIYGGAGEVINSFSVFEFWNFTYTVPSGITEAPNMMLQFKVKGE</sequence>
<protein>
    <submittedName>
        <fullName evidence="2">Uncharacterized protein</fullName>
    </submittedName>
</protein>
<dbReference type="Proteomes" id="UP001201980">
    <property type="component" value="Unassembled WGS sequence"/>
</dbReference>
<dbReference type="PANTHER" id="PTHR40616:SF1">
    <property type="entry name" value="LINALOOL DEHYDRATASE_ISOMERASE DOMAIN-CONTAINING PROTEIN"/>
    <property type="match status" value="1"/>
</dbReference>
<dbReference type="PANTHER" id="PTHR40616">
    <property type="entry name" value="LINALOOL DEHYDRATASE_ISOMERASE DOMAIN-CONTAINING PROTEIN"/>
    <property type="match status" value="1"/>
</dbReference>
<keyword evidence="3" id="KW-1185">Reference proteome</keyword>
<feature type="signal peptide" evidence="1">
    <location>
        <begin position="1"/>
        <end position="18"/>
    </location>
</feature>
<evidence type="ECO:0000256" key="1">
    <source>
        <dbReference type="SAM" id="SignalP"/>
    </source>
</evidence>
<keyword evidence="1" id="KW-0732">Signal</keyword>
<feature type="chain" id="PRO_5042088375" evidence="1">
    <location>
        <begin position="19"/>
        <end position="552"/>
    </location>
</feature>
<gene>
    <name evidence="2" type="ORF">MKZ38_003127</name>
</gene>
<evidence type="ECO:0000313" key="3">
    <source>
        <dbReference type="Proteomes" id="UP001201980"/>
    </source>
</evidence>